<dbReference type="PANTHER" id="PTHR30126">
    <property type="entry name" value="HTH-TYPE TRANSCRIPTIONAL REGULATOR"/>
    <property type="match status" value="1"/>
</dbReference>
<feature type="domain" description="HTH lysR-type" evidence="5">
    <location>
        <begin position="8"/>
        <end position="65"/>
    </location>
</feature>
<sequence length="297" mass="33855">MLNKLNYRDLRALYVFTVVADCKGVSAAQTILDMAQPAISNQLKYLEDKFGFTLCLRGRSGFSLTKEGEEVYSACLQLAGDLDQFYQEILQIQKVSSTLSGELNIALIDELPLILKKQISNTIARFYQEYPLVALNIEILSPHEIESRILNNRLDIGIGYFSQQLKEILYKQLIDERQQIYCSQAHPLAIKDKIDVEELLHHHSWVRRGYNLDPEIVPIRPSKLTATAKQMETTLLFIMAGTHLGYLPVDYATPYVKEGVIIPISEEFSYSVSHHLITKNPNSPLIKIFMKKLLLLP</sequence>
<evidence type="ECO:0000256" key="3">
    <source>
        <dbReference type="ARBA" id="ARBA00023125"/>
    </source>
</evidence>
<name>A0ABY3X6J4_9GAMM</name>
<keyword evidence="2" id="KW-0805">Transcription regulation</keyword>
<keyword evidence="4" id="KW-0804">Transcription</keyword>
<keyword evidence="7" id="KW-1185">Reference proteome</keyword>
<evidence type="ECO:0000256" key="2">
    <source>
        <dbReference type="ARBA" id="ARBA00023015"/>
    </source>
</evidence>
<reference evidence="6 7" key="1">
    <citation type="submission" date="2022-03" db="EMBL/GenBank/DDBJ databases">
        <title>Ignatzschineria rhizosphaerae HR5S32.</title>
        <authorList>
            <person name="Sun J.Q."/>
            <person name="Feng J.Y."/>
        </authorList>
    </citation>
    <scope>NUCLEOTIDE SEQUENCE [LARGE SCALE GENOMIC DNA]</scope>
    <source>
        <strain evidence="6 7">HR5S32</strain>
    </source>
</reference>
<dbReference type="InterPro" id="IPR036388">
    <property type="entry name" value="WH-like_DNA-bd_sf"/>
</dbReference>
<dbReference type="RefSeq" id="WP_242149798.1">
    <property type="nucleotide sequence ID" value="NZ_CP093379.1"/>
</dbReference>
<dbReference type="SUPFAM" id="SSF53850">
    <property type="entry name" value="Periplasmic binding protein-like II"/>
    <property type="match status" value="1"/>
</dbReference>
<evidence type="ECO:0000256" key="1">
    <source>
        <dbReference type="ARBA" id="ARBA00009437"/>
    </source>
</evidence>
<dbReference type="Gene3D" id="1.10.10.10">
    <property type="entry name" value="Winged helix-like DNA-binding domain superfamily/Winged helix DNA-binding domain"/>
    <property type="match status" value="1"/>
</dbReference>
<protein>
    <submittedName>
        <fullName evidence="6">LysR family transcriptional regulator</fullName>
    </submittedName>
</protein>
<dbReference type="PANTHER" id="PTHR30126:SF98">
    <property type="entry name" value="HTH-TYPE TRANSCRIPTIONAL ACTIVATOR BAUR"/>
    <property type="match status" value="1"/>
</dbReference>
<comment type="similarity">
    <text evidence="1">Belongs to the LysR transcriptional regulatory family.</text>
</comment>
<dbReference type="InterPro" id="IPR000847">
    <property type="entry name" value="LysR_HTH_N"/>
</dbReference>
<dbReference type="Pfam" id="PF00126">
    <property type="entry name" value="HTH_1"/>
    <property type="match status" value="1"/>
</dbReference>
<dbReference type="PROSITE" id="PS50931">
    <property type="entry name" value="HTH_LYSR"/>
    <property type="match status" value="1"/>
</dbReference>
<evidence type="ECO:0000256" key="4">
    <source>
        <dbReference type="ARBA" id="ARBA00023163"/>
    </source>
</evidence>
<organism evidence="6 7">
    <name type="scientific">Ignatzschineria rhizosphaerae</name>
    <dbReference type="NCBI Taxonomy" id="2923279"/>
    <lineage>
        <taxon>Bacteria</taxon>
        <taxon>Pseudomonadati</taxon>
        <taxon>Pseudomonadota</taxon>
        <taxon>Gammaproteobacteria</taxon>
        <taxon>Cardiobacteriales</taxon>
        <taxon>Ignatzschineriaceae</taxon>
        <taxon>Ignatzschineria</taxon>
    </lineage>
</organism>
<dbReference type="Pfam" id="PF03466">
    <property type="entry name" value="LysR_substrate"/>
    <property type="match status" value="1"/>
</dbReference>
<keyword evidence="3" id="KW-0238">DNA-binding</keyword>
<accession>A0ABY3X6J4</accession>
<evidence type="ECO:0000313" key="6">
    <source>
        <dbReference type="EMBL" id="UNM96361.1"/>
    </source>
</evidence>
<evidence type="ECO:0000259" key="5">
    <source>
        <dbReference type="PROSITE" id="PS50931"/>
    </source>
</evidence>
<dbReference type="EMBL" id="CP093379">
    <property type="protein sequence ID" value="UNM96361.1"/>
    <property type="molecule type" value="Genomic_DNA"/>
</dbReference>
<dbReference type="CDD" id="cd05466">
    <property type="entry name" value="PBP2_LTTR_substrate"/>
    <property type="match status" value="1"/>
</dbReference>
<dbReference type="SUPFAM" id="SSF46785">
    <property type="entry name" value="Winged helix' DNA-binding domain"/>
    <property type="match status" value="1"/>
</dbReference>
<gene>
    <name evidence="6" type="ORF">MMG00_00285</name>
</gene>
<proteinExistence type="inferred from homology"/>
<dbReference type="InterPro" id="IPR036390">
    <property type="entry name" value="WH_DNA-bd_sf"/>
</dbReference>
<dbReference type="Proteomes" id="UP000829542">
    <property type="component" value="Chromosome"/>
</dbReference>
<dbReference type="InterPro" id="IPR005119">
    <property type="entry name" value="LysR_subst-bd"/>
</dbReference>
<dbReference type="Gene3D" id="3.40.190.290">
    <property type="match status" value="1"/>
</dbReference>
<evidence type="ECO:0000313" key="7">
    <source>
        <dbReference type="Proteomes" id="UP000829542"/>
    </source>
</evidence>